<accession>A0A481YT02</accession>
<reference evidence="1" key="1">
    <citation type="journal article" date="2019" name="MBio">
        <title>Virus Genomes from Deep Sea Sediments Expand the Ocean Megavirome and Support Independent Origins of Viral Gigantism.</title>
        <authorList>
            <person name="Backstrom D."/>
            <person name="Yutin N."/>
            <person name="Jorgensen S.L."/>
            <person name="Dharamshi J."/>
            <person name="Homa F."/>
            <person name="Zaremba-Niedwiedzka K."/>
            <person name="Spang A."/>
            <person name="Wolf Y.I."/>
            <person name="Koonin E.V."/>
            <person name="Ettema T.J."/>
        </authorList>
    </citation>
    <scope>NUCLEOTIDE SEQUENCE</scope>
</reference>
<evidence type="ECO:0000313" key="1">
    <source>
        <dbReference type="EMBL" id="QBK86031.1"/>
    </source>
</evidence>
<name>A0A481YT02_9VIRU</name>
<gene>
    <name evidence="1" type="ORF">LCMAC101_06260</name>
</gene>
<organism evidence="1">
    <name type="scientific">Marseillevirus LCMAC101</name>
    <dbReference type="NCBI Taxonomy" id="2506602"/>
    <lineage>
        <taxon>Viruses</taxon>
        <taxon>Varidnaviria</taxon>
        <taxon>Bamfordvirae</taxon>
        <taxon>Nucleocytoviricota</taxon>
        <taxon>Megaviricetes</taxon>
        <taxon>Pimascovirales</taxon>
        <taxon>Pimascovirales incertae sedis</taxon>
        <taxon>Marseilleviridae</taxon>
    </lineage>
</organism>
<sequence length="136" mass="15647">MEEAICFLRDDTERICSGELIQHTDGNWYCSSHTIRCAKDGCERVFHESEIGTGITKGSGCDSCFVDFIWDYQDPWCIEHVPCCEECGETIDLCERCVLGVTNGKYSYLCDDCCDKFWHNPCCFARIKRVRLKTDI</sequence>
<proteinExistence type="predicted"/>
<dbReference type="EMBL" id="MK500328">
    <property type="protein sequence ID" value="QBK86031.1"/>
    <property type="molecule type" value="Genomic_DNA"/>
</dbReference>
<protein>
    <submittedName>
        <fullName evidence="1">Uncharacterized protein</fullName>
    </submittedName>
</protein>